<evidence type="ECO:0000313" key="1">
    <source>
        <dbReference type="EMBL" id="MCT7967405.1"/>
    </source>
</evidence>
<protein>
    <recommendedName>
        <fullName evidence="3">Transcriptional regulator</fullName>
    </recommendedName>
</protein>
<dbReference type="Proteomes" id="UP001525890">
    <property type="component" value="Unassembled WGS sequence"/>
</dbReference>
<name>A0ABT2MRN6_9CYAN</name>
<keyword evidence="2" id="KW-1185">Reference proteome</keyword>
<gene>
    <name evidence="1" type="ORF">NG799_13775</name>
</gene>
<proteinExistence type="predicted"/>
<accession>A0ABT2MRN6</accession>
<dbReference type="RefSeq" id="WP_368006991.1">
    <property type="nucleotide sequence ID" value="NZ_JAMXFF010000019.1"/>
</dbReference>
<dbReference type="EMBL" id="JAMXFF010000019">
    <property type="protein sequence ID" value="MCT7967405.1"/>
    <property type="molecule type" value="Genomic_DNA"/>
</dbReference>
<sequence>MKREKELAKLREITENTIEEVVGKMWKVGKSFPDIAQSLILSEAEVKDALLRYQHRFERGDRT</sequence>
<evidence type="ECO:0008006" key="3">
    <source>
        <dbReference type="Google" id="ProtNLM"/>
    </source>
</evidence>
<comment type="caution">
    <text evidence="1">The sequence shown here is derived from an EMBL/GenBank/DDBJ whole genome shotgun (WGS) entry which is preliminary data.</text>
</comment>
<evidence type="ECO:0000313" key="2">
    <source>
        <dbReference type="Proteomes" id="UP001525890"/>
    </source>
</evidence>
<reference evidence="1 2" key="1">
    <citation type="journal article" date="2022" name="Front. Microbiol.">
        <title>High genomic differentiation and limited gene flow indicate recent cryptic speciation within the genus Laspinema (cyanobacteria).</title>
        <authorList>
            <person name="Stanojkovic A."/>
            <person name="Skoupy S."/>
            <person name="Skaloud P."/>
            <person name="Dvorak P."/>
        </authorList>
    </citation>
    <scope>NUCLEOTIDE SEQUENCE [LARGE SCALE GENOMIC DNA]</scope>
    <source>
        <strain evidence="1 2">D2a</strain>
    </source>
</reference>
<organism evidence="1 2">
    <name type="scientific">Laspinema palackyanum D2a</name>
    <dbReference type="NCBI Taxonomy" id="2953684"/>
    <lineage>
        <taxon>Bacteria</taxon>
        <taxon>Bacillati</taxon>
        <taxon>Cyanobacteriota</taxon>
        <taxon>Cyanophyceae</taxon>
        <taxon>Oscillatoriophycideae</taxon>
        <taxon>Oscillatoriales</taxon>
        <taxon>Laspinemataceae</taxon>
        <taxon>Laspinema</taxon>
        <taxon>Laspinema palackyanum</taxon>
    </lineage>
</organism>